<evidence type="ECO:0000313" key="3">
    <source>
        <dbReference type="EMBL" id="VZO36168.1"/>
    </source>
</evidence>
<dbReference type="InterPro" id="IPR036237">
    <property type="entry name" value="Xyl_isomerase-like_sf"/>
</dbReference>
<evidence type="ECO:0000313" key="4">
    <source>
        <dbReference type="Proteomes" id="UP000419743"/>
    </source>
</evidence>
<organism evidence="3 4">
    <name type="scientific">Occultella aeris</name>
    <dbReference type="NCBI Taxonomy" id="2761496"/>
    <lineage>
        <taxon>Bacteria</taxon>
        <taxon>Bacillati</taxon>
        <taxon>Actinomycetota</taxon>
        <taxon>Actinomycetes</taxon>
        <taxon>Micrococcales</taxon>
        <taxon>Ruaniaceae</taxon>
        <taxon>Occultella</taxon>
    </lineage>
</organism>
<keyword evidence="1" id="KW-0119">Carbohydrate metabolism</keyword>
<evidence type="ECO:0000256" key="1">
    <source>
        <dbReference type="ARBA" id="ARBA00023277"/>
    </source>
</evidence>
<dbReference type="PANTHER" id="PTHR12110:SF41">
    <property type="entry name" value="INOSOSE DEHYDRATASE"/>
    <property type="match status" value="1"/>
</dbReference>
<sequence>MTAPFTADAWPIGVGLPQLVGTLSDGRDVTTTGPQAWRPTFHEVAAAGFTEIDLFTTFIRISDLDDDGRSGLQRLLAEYGLRISAIPLARRSILDPDPERAAANLEFALETVRAAGELGVGTVCVGLHQPLTAEQQRAEWFWLAPGEENPEDPAVWAAAVDGFRRIGEEAARAQVQVSLEMYEGTYLGTSESSVRLVTDIGLPNVGLCPDIGNIVRLHRPVEDWRVMLERMLPHANYWQLKNYLRDHDPATGAYFSAPAPLETGYIDYRTAVGMALAAGFSGPLCVEHYGGDGLSVAATNRDYLRRILAAKIAS</sequence>
<dbReference type="Pfam" id="PF01261">
    <property type="entry name" value="AP_endonuc_2"/>
    <property type="match status" value="1"/>
</dbReference>
<dbReference type="InterPro" id="IPR050312">
    <property type="entry name" value="IolE/XylAMocC-like"/>
</dbReference>
<name>A0A7M4DGX5_9MICO</name>
<reference evidence="3 4" key="1">
    <citation type="submission" date="2019-11" db="EMBL/GenBank/DDBJ databases">
        <authorList>
            <person name="Criscuolo A."/>
        </authorList>
    </citation>
    <scope>NUCLEOTIDE SEQUENCE [LARGE SCALE GENOMIC DNA]</scope>
    <source>
        <strain evidence="3">CIP111667</strain>
    </source>
</reference>
<dbReference type="PANTHER" id="PTHR12110">
    <property type="entry name" value="HYDROXYPYRUVATE ISOMERASE"/>
    <property type="match status" value="1"/>
</dbReference>
<dbReference type="RefSeq" id="WP_156740179.1">
    <property type="nucleotide sequence ID" value="NZ_CACRYJ010000017.1"/>
</dbReference>
<gene>
    <name evidence="3" type="ORF">HALOF300_01372</name>
</gene>
<dbReference type="EMBL" id="CACRYJ010000017">
    <property type="protein sequence ID" value="VZO36168.1"/>
    <property type="molecule type" value="Genomic_DNA"/>
</dbReference>
<comment type="caution">
    <text evidence="3">The sequence shown here is derived from an EMBL/GenBank/DDBJ whole genome shotgun (WGS) entry which is preliminary data.</text>
</comment>
<keyword evidence="3" id="KW-0413">Isomerase</keyword>
<feature type="domain" description="Xylose isomerase-like TIM barrel" evidence="2">
    <location>
        <begin position="41"/>
        <end position="305"/>
    </location>
</feature>
<dbReference type="AlphaFoldDB" id="A0A7M4DGX5"/>
<dbReference type="Proteomes" id="UP000419743">
    <property type="component" value="Unassembled WGS sequence"/>
</dbReference>
<dbReference type="GO" id="GO:0016853">
    <property type="term" value="F:isomerase activity"/>
    <property type="evidence" value="ECO:0007669"/>
    <property type="project" value="UniProtKB-KW"/>
</dbReference>
<protein>
    <submittedName>
        <fullName evidence="3">Xylose isomerase-like TIM barrel</fullName>
    </submittedName>
</protein>
<proteinExistence type="predicted"/>
<keyword evidence="4" id="KW-1185">Reference proteome</keyword>
<dbReference type="Gene3D" id="3.20.20.150">
    <property type="entry name" value="Divalent-metal-dependent TIM barrel enzymes"/>
    <property type="match status" value="1"/>
</dbReference>
<dbReference type="SUPFAM" id="SSF51658">
    <property type="entry name" value="Xylose isomerase-like"/>
    <property type="match status" value="1"/>
</dbReference>
<dbReference type="InterPro" id="IPR013022">
    <property type="entry name" value="Xyl_isomerase-like_TIM-brl"/>
</dbReference>
<accession>A0A7M4DGX5</accession>
<evidence type="ECO:0000259" key="2">
    <source>
        <dbReference type="Pfam" id="PF01261"/>
    </source>
</evidence>